<proteinExistence type="predicted"/>
<feature type="compositionally biased region" description="Pro residues" evidence="1">
    <location>
        <begin position="109"/>
        <end position="118"/>
    </location>
</feature>
<dbReference type="GO" id="GO:0045892">
    <property type="term" value="P:negative regulation of DNA-templated transcription"/>
    <property type="evidence" value="ECO:0007669"/>
    <property type="project" value="TreeGrafter"/>
</dbReference>
<feature type="compositionally biased region" description="Basic residues" evidence="1">
    <location>
        <begin position="129"/>
        <end position="138"/>
    </location>
</feature>
<comment type="caution">
    <text evidence="3">The sequence shown here is derived from an EMBL/GenBank/DDBJ whole genome shotgun (WGS) entry which is preliminary data.</text>
</comment>
<feature type="region of interest" description="Disordered" evidence="1">
    <location>
        <begin position="320"/>
        <end position="339"/>
    </location>
</feature>
<feature type="region of interest" description="Disordered" evidence="1">
    <location>
        <begin position="223"/>
        <end position="259"/>
    </location>
</feature>
<feature type="compositionally biased region" description="Acidic residues" evidence="1">
    <location>
        <begin position="58"/>
        <end position="67"/>
    </location>
</feature>
<keyword evidence="4" id="KW-1185">Reference proteome</keyword>
<dbReference type="EMBL" id="JAOPHQ010001902">
    <property type="protein sequence ID" value="KAK0149049.1"/>
    <property type="molecule type" value="Genomic_DNA"/>
</dbReference>
<evidence type="ECO:0000313" key="3">
    <source>
        <dbReference type="EMBL" id="KAK0149049.1"/>
    </source>
</evidence>
<feature type="compositionally biased region" description="Low complexity" evidence="1">
    <location>
        <begin position="16"/>
        <end position="25"/>
    </location>
</feature>
<feature type="compositionally biased region" description="Gly residues" evidence="1">
    <location>
        <begin position="321"/>
        <end position="333"/>
    </location>
</feature>
<evidence type="ECO:0000259" key="2">
    <source>
        <dbReference type="Pfam" id="PF18658"/>
    </source>
</evidence>
<feature type="region of interest" description="Disordered" evidence="1">
    <location>
        <begin position="1"/>
        <end position="142"/>
    </location>
</feature>
<protein>
    <recommendedName>
        <fullName evidence="2">SPIN-DOC-like zinc-finger domain-containing protein</fullName>
    </recommendedName>
</protein>
<dbReference type="Pfam" id="PF18658">
    <property type="entry name" value="zf-C2H2_12"/>
    <property type="match status" value="1"/>
</dbReference>
<sequence length="339" mass="35184">MWTGVAPGLRGSYKQRLSGGAARPARAARRRPLAARSGGAPHSPLIGTRGDAEMVLKDEEEEEEEDGGVLANGHDAGDDSRSAGAAAAAATPAGSPRTSYWSVTEDPDQPPLLSPAPGPSGSGAGGKARAPKASRRGLGRVPGRDHRRYYHEYWRSEYLMDFDRLRQGMICMVCGSSLATLKLSTIKRHIRQKHPDSLLWSAGDKEVIRSGWESHLGLGGAQKPFYPSEGGGGVGGDGGGGGAGGGVGGPFEPSEPGPADLFFARDPLLPPPAAQPSATAAIAGGWRSRPGMASRSEGGGVILRVPHWVAVWRRLALWENRGGGGRRGGGGGEEGGRRG</sequence>
<reference evidence="3" key="1">
    <citation type="journal article" date="2023" name="Front. Mar. Sci.">
        <title>A new Merluccius polli reference genome to investigate the effects of global change in West African waters.</title>
        <authorList>
            <person name="Mateo J.L."/>
            <person name="Blanco-Fernandez C."/>
            <person name="Garcia-Vazquez E."/>
            <person name="Machado-Schiaffino G."/>
        </authorList>
    </citation>
    <scope>NUCLEOTIDE SEQUENCE</scope>
    <source>
        <strain evidence="3">C29</strain>
        <tissue evidence="3">Fin</tissue>
    </source>
</reference>
<feature type="domain" description="SPIN-DOC-like zinc-finger" evidence="2">
    <location>
        <begin position="151"/>
        <end position="213"/>
    </location>
</feature>
<organism evidence="3 4">
    <name type="scientific">Merluccius polli</name>
    <name type="common">Benguela hake</name>
    <name type="synonym">Merluccius cadenati</name>
    <dbReference type="NCBI Taxonomy" id="89951"/>
    <lineage>
        <taxon>Eukaryota</taxon>
        <taxon>Metazoa</taxon>
        <taxon>Chordata</taxon>
        <taxon>Craniata</taxon>
        <taxon>Vertebrata</taxon>
        <taxon>Euteleostomi</taxon>
        <taxon>Actinopterygii</taxon>
        <taxon>Neopterygii</taxon>
        <taxon>Teleostei</taxon>
        <taxon>Neoteleostei</taxon>
        <taxon>Acanthomorphata</taxon>
        <taxon>Zeiogadaria</taxon>
        <taxon>Gadariae</taxon>
        <taxon>Gadiformes</taxon>
        <taxon>Gadoidei</taxon>
        <taxon>Merlucciidae</taxon>
        <taxon>Merluccius</taxon>
    </lineage>
</organism>
<accession>A0AA47MZQ0</accession>
<dbReference type="PANTHER" id="PTHR34589">
    <property type="entry name" value="SIMILAR TO RIKEN CDNA 2700081O15"/>
    <property type="match status" value="1"/>
</dbReference>
<feature type="compositionally biased region" description="Low complexity" evidence="1">
    <location>
        <begin position="82"/>
        <end position="99"/>
    </location>
</feature>
<gene>
    <name evidence="3" type="ORF">N1851_010488</name>
</gene>
<dbReference type="InterPro" id="IPR052675">
    <property type="entry name" value="ZnF_transloc-Spindlin_int"/>
</dbReference>
<dbReference type="AlphaFoldDB" id="A0AA47MZQ0"/>
<dbReference type="PANTHER" id="PTHR34589:SF2">
    <property type="entry name" value="ZINC FINGER TRANSLOCATION-ASSOCIATED PROTEIN"/>
    <property type="match status" value="1"/>
</dbReference>
<dbReference type="Proteomes" id="UP001174136">
    <property type="component" value="Unassembled WGS sequence"/>
</dbReference>
<name>A0AA47MZQ0_MERPO</name>
<evidence type="ECO:0000313" key="4">
    <source>
        <dbReference type="Proteomes" id="UP001174136"/>
    </source>
</evidence>
<evidence type="ECO:0000256" key="1">
    <source>
        <dbReference type="SAM" id="MobiDB-lite"/>
    </source>
</evidence>
<feature type="compositionally biased region" description="Gly residues" evidence="1">
    <location>
        <begin position="229"/>
        <end position="249"/>
    </location>
</feature>
<dbReference type="InterPro" id="IPR040647">
    <property type="entry name" value="SPIN-DOC_Znf-C2H2"/>
</dbReference>